<dbReference type="EMBL" id="CAJJDP010000076">
    <property type="protein sequence ID" value="CAD8181497.1"/>
    <property type="molecule type" value="Genomic_DNA"/>
</dbReference>
<proteinExistence type="predicted"/>
<gene>
    <name evidence="2" type="ORF">POCTA_138.1.T0770060</name>
</gene>
<feature type="region of interest" description="Disordered" evidence="1">
    <location>
        <begin position="100"/>
        <end position="134"/>
    </location>
</feature>
<dbReference type="OMA" id="PMQFQPF"/>
<sequence length="199" mass="23143">MIYCVSRTYAKNKEIQHQKNKSASIITAKPPEANTASVHELYVSNNMMLSLLTLSEQEYKAESKIPSNTQQDDNQFYQYRQSLQKQLSERKIKKNYDLEPITKENNSIQSIQIPEQVQPDQNQRQSRRTVPNLLQKPQQCSQIKRNSLMLNTSPNEISFGQIIFKKNEILQDTNSISNVTDSETVINLPMQFQPFQFKQ</sequence>
<dbReference type="AlphaFoldDB" id="A0A8S1VY11"/>
<dbReference type="Proteomes" id="UP000683925">
    <property type="component" value="Unassembled WGS sequence"/>
</dbReference>
<dbReference type="OrthoDB" id="10315984at2759"/>
<feature type="compositionally biased region" description="Polar residues" evidence="1">
    <location>
        <begin position="103"/>
        <end position="124"/>
    </location>
</feature>
<reference evidence="2" key="1">
    <citation type="submission" date="2021-01" db="EMBL/GenBank/DDBJ databases">
        <authorList>
            <consortium name="Genoscope - CEA"/>
            <person name="William W."/>
        </authorList>
    </citation>
    <scope>NUCLEOTIDE SEQUENCE</scope>
</reference>
<accession>A0A8S1VY11</accession>
<evidence type="ECO:0000256" key="1">
    <source>
        <dbReference type="SAM" id="MobiDB-lite"/>
    </source>
</evidence>
<evidence type="ECO:0000313" key="2">
    <source>
        <dbReference type="EMBL" id="CAD8181497.1"/>
    </source>
</evidence>
<comment type="caution">
    <text evidence="2">The sequence shown here is derived from an EMBL/GenBank/DDBJ whole genome shotgun (WGS) entry which is preliminary data.</text>
</comment>
<name>A0A8S1VY11_PAROT</name>
<keyword evidence="3" id="KW-1185">Reference proteome</keyword>
<evidence type="ECO:0000313" key="3">
    <source>
        <dbReference type="Proteomes" id="UP000683925"/>
    </source>
</evidence>
<organism evidence="2 3">
    <name type="scientific">Paramecium octaurelia</name>
    <dbReference type="NCBI Taxonomy" id="43137"/>
    <lineage>
        <taxon>Eukaryota</taxon>
        <taxon>Sar</taxon>
        <taxon>Alveolata</taxon>
        <taxon>Ciliophora</taxon>
        <taxon>Intramacronucleata</taxon>
        <taxon>Oligohymenophorea</taxon>
        <taxon>Peniculida</taxon>
        <taxon>Parameciidae</taxon>
        <taxon>Paramecium</taxon>
    </lineage>
</organism>
<protein>
    <submittedName>
        <fullName evidence="2">Uncharacterized protein</fullName>
    </submittedName>
</protein>